<name>T1ATE4_9ZZZZ</name>
<organism evidence="5">
    <name type="scientific">mine drainage metagenome</name>
    <dbReference type="NCBI Taxonomy" id="410659"/>
    <lineage>
        <taxon>unclassified sequences</taxon>
        <taxon>metagenomes</taxon>
        <taxon>ecological metagenomes</taxon>
    </lineage>
</organism>
<evidence type="ECO:0000256" key="1">
    <source>
        <dbReference type="ARBA" id="ARBA00008361"/>
    </source>
</evidence>
<dbReference type="PANTHER" id="PTHR44942">
    <property type="entry name" value="METHYLTRANSF_11 DOMAIN-CONTAINING PROTEIN"/>
    <property type="match status" value="1"/>
</dbReference>
<dbReference type="PANTHER" id="PTHR44942:SF4">
    <property type="entry name" value="METHYLTRANSFERASE TYPE 11 DOMAIN-CONTAINING PROTEIN"/>
    <property type="match status" value="1"/>
</dbReference>
<evidence type="ECO:0000256" key="3">
    <source>
        <dbReference type="ARBA" id="ARBA00022679"/>
    </source>
</evidence>
<sequence length="285" mass="32665">MLPVRAGMVDGRIPDRRTHRAVRGFDRSAPTYERGRPDYPAEVIELLARVLHLGPGQTIVELGSGTGKFTRALRPLRAALVPVEPTRGMREEFARRIPDLPVLDGTAEAIPVPDGFADAVLVAQAFHWFRARVALREIARVLRPGGGLGLVWNMRDERVPWMREFTQILEDYNWGVPRTRQRRWRPAFERGGIPFGPLHHRTFHHIQWVHIPGVVARALSVSMIAVQPVAEQRKVARRIRELLASDPMTRGRRLIDIPYRTEVYWCHRAEARPRSHAARTSHPYR</sequence>
<protein>
    <submittedName>
        <fullName evidence="5">Methyltransferase type 11</fullName>
        <ecNumber evidence="5">2.1.1.-</ecNumber>
    </submittedName>
</protein>
<gene>
    <name evidence="5" type="ORF">B1B_06825</name>
</gene>
<dbReference type="SUPFAM" id="SSF53335">
    <property type="entry name" value="S-adenosyl-L-methionine-dependent methyltransferases"/>
    <property type="match status" value="1"/>
</dbReference>
<evidence type="ECO:0000313" key="5">
    <source>
        <dbReference type="EMBL" id="EQD63846.1"/>
    </source>
</evidence>
<feature type="domain" description="Methyltransferase type 11" evidence="4">
    <location>
        <begin position="61"/>
        <end position="147"/>
    </location>
</feature>
<dbReference type="Pfam" id="PF08241">
    <property type="entry name" value="Methyltransf_11"/>
    <property type="match status" value="1"/>
</dbReference>
<keyword evidence="2 5" id="KW-0489">Methyltransferase</keyword>
<dbReference type="InterPro" id="IPR051052">
    <property type="entry name" value="Diverse_substrate_MTase"/>
</dbReference>
<reference evidence="5" key="2">
    <citation type="journal article" date="2014" name="ISME J.">
        <title>Microbial stratification in low pH oxic and suboxic macroscopic growths along an acid mine drainage.</title>
        <authorList>
            <person name="Mendez-Garcia C."/>
            <person name="Mesa V."/>
            <person name="Sprenger R.R."/>
            <person name="Richter M."/>
            <person name="Diez M.S."/>
            <person name="Solano J."/>
            <person name="Bargiela R."/>
            <person name="Golyshina O.V."/>
            <person name="Manteca A."/>
            <person name="Ramos J.L."/>
            <person name="Gallego J.R."/>
            <person name="Llorente I."/>
            <person name="Martins Dos Santos V.A."/>
            <person name="Jensen O.N."/>
            <person name="Pelaez A.I."/>
            <person name="Sanchez J."/>
            <person name="Ferrer M."/>
        </authorList>
    </citation>
    <scope>NUCLEOTIDE SEQUENCE</scope>
</reference>
<dbReference type="Gene3D" id="3.40.50.150">
    <property type="entry name" value="Vaccinia Virus protein VP39"/>
    <property type="match status" value="1"/>
</dbReference>
<dbReference type="CDD" id="cd02440">
    <property type="entry name" value="AdoMet_MTases"/>
    <property type="match status" value="1"/>
</dbReference>
<dbReference type="GO" id="GO:0008757">
    <property type="term" value="F:S-adenosylmethionine-dependent methyltransferase activity"/>
    <property type="evidence" value="ECO:0007669"/>
    <property type="project" value="InterPro"/>
</dbReference>
<dbReference type="AlphaFoldDB" id="T1ATE4"/>
<evidence type="ECO:0000259" key="4">
    <source>
        <dbReference type="Pfam" id="PF08241"/>
    </source>
</evidence>
<dbReference type="InterPro" id="IPR013216">
    <property type="entry name" value="Methyltransf_11"/>
</dbReference>
<dbReference type="EMBL" id="AUZY01004333">
    <property type="protein sequence ID" value="EQD63846.1"/>
    <property type="molecule type" value="Genomic_DNA"/>
</dbReference>
<comment type="similarity">
    <text evidence="1">Belongs to the methyltransferase superfamily.</text>
</comment>
<comment type="caution">
    <text evidence="5">The sequence shown here is derived from an EMBL/GenBank/DDBJ whole genome shotgun (WGS) entry which is preliminary data.</text>
</comment>
<dbReference type="GO" id="GO:0032259">
    <property type="term" value="P:methylation"/>
    <property type="evidence" value="ECO:0007669"/>
    <property type="project" value="UniProtKB-KW"/>
</dbReference>
<reference evidence="5" key="1">
    <citation type="submission" date="2013-08" db="EMBL/GenBank/DDBJ databases">
        <authorList>
            <person name="Mendez C."/>
            <person name="Richter M."/>
            <person name="Ferrer M."/>
            <person name="Sanchez J."/>
        </authorList>
    </citation>
    <scope>NUCLEOTIDE SEQUENCE</scope>
</reference>
<evidence type="ECO:0000256" key="2">
    <source>
        <dbReference type="ARBA" id="ARBA00022603"/>
    </source>
</evidence>
<proteinExistence type="inferred from homology"/>
<accession>T1ATE4</accession>
<dbReference type="InterPro" id="IPR029063">
    <property type="entry name" value="SAM-dependent_MTases_sf"/>
</dbReference>
<keyword evidence="3 5" id="KW-0808">Transferase</keyword>
<dbReference type="EC" id="2.1.1.-" evidence="5"/>